<evidence type="ECO:0000313" key="3">
    <source>
        <dbReference type="Proteomes" id="UP000280475"/>
    </source>
</evidence>
<dbReference type="Gene3D" id="1.20.1500.10">
    <property type="entry name" value="YheA/YmcA-like"/>
    <property type="match status" value="1"/>
</dbReference>
<name>A0A3G5FJM9_TETHA</name>
<dbReference type="InterPro" id="IPR023378">
    <property type="entry name" value="YheA/YmcA-like_dom_sf"/>
</dbReference>
<dbReference type="Proteomes" id="UP000427886">
    <property type="component" value="Chromosome"/>
</dbReference>
<dbReference type="AlphaFoldDB" id="A0A3G5FJM9"/>
<dbReference type="Proteomes" id="UP000280475">
    <property type="component" value="Chromosome"/>
</dbReference>
<evidence type="ECO:0000313" key="2">
    <source>
        <dbReference type="EMBL" id="QGP75613.1"/>
    </source>
</evidence>
<reference evidence="1 3" key="1">
    <citation type="journal article" date="2012" name="Int. J. Syst. Evol. Microbiol.">
        <title>Characterization of Tetragenococcus strains from sugar thick juice reveals a novel species, Tetragenococcus osmophilus sp. nov., and divides Tetragenococcus halophilus into two subspecies, T. halophilus subsp. halophilus subsp. nov. and T. halophilus subsp. flandriensis subsp. nov.</title>
        <authorList>
            <person name="Juste A."/>
            <person name="Van Trappen S."/>
            <person name="Verreth C."/>
            <person name="Cleenwerck I."/>
            <person name="De Vos P."/>
            <person name="Lievens B."/>
            <person name="Willems K.A."/>
        </authorList>
    </citation>
    <scope>NUCLEOTIDE SEQUENCE [LARGE SCALE GENOMIC DNA]</scope>
    <source>
        <strain evidence="1 3">LMG 26042</strain>
    </source>
</reference>
<reference evidence="1" key="2">
    <citation type="submission" date="2018-03" db="EMBL/GenBank/DDBJ databases">
        <authorList>
            <person name="Jeon C.O."/>
        </authorList>
    </citation>
    <scope>NUCLEOTIDE SEQUENCE</scope>
    <source>
        <strain evidence="1">LMG 26042</strain>
    </source>
</reference>
<dbReference type="OMA" id="CGGNCHA"/>
<dbReference type="InterPro" id="IPR010368">
    <property type="entry name" value="Com_YlbF"/>
</dbReference>
<reference evidence="2 4" key="3">
    <citation type="submission" date="2019-11" db="EMBL/GenBank/DDBJ databases">
        <authorList>
            <person name="Kim E."/>
            <person name="Lee J."/>
            <person name="Jeon K."/>
            <person name="Lee Y."/>
        </authorList>
    </citation>
    <scope>NUCLEOTIDE SEQUENCE [LARGE SCALE GENOMIC DNA]</scope>
    <source>
        <strain evidence="2 4">YJ1</strain>
    </source>
</reference>
<sequence>MIYDEQLFAIEDQMDDLCEVLVKSATFQNYLRQKGLMYEDKNVRVLRDDFIAKKEDFETVAAYGKYAPDYRKKQLALRKAKRTLDLHPKVAEFRLAETDLQSVLDTIGSKVASTVSEGVKVDAGTPFFENNLGKGGNCDGG</sequence>
<dbReference type="RefSeq" id="WP_014124894.1">
    <property type="nucleotide sequence ID" value="NZ_BKBJ01000001.1"/>
</dbReference>
<accession>A0A3G5FJM9</accession>
<dbReference type="KEGG" id="tey:GLW17_01510"/>
<dbReference type="InterPro" id="IPR052767">
    <property type="entry name" value="Bact_com_dev_regulator"/>
</dbReference>
<evidence type="ECO:0000313" key="4">
    <source>
        <dbReference type="Proteomes" id="UP000427886"/>
    </source>
</evidence>
<dbReference type="PANTHER" id="PTHR38448">
    <property type="entry name" value="REGULATORY PROTEIN YLBF-RELATED"/>
    <property type="match status" value="1"/>
</dbReference>
<dbReference type="GeneID" id="64054107"/>
<dbReference type="Pfam" id="PF06133">
    <property type="entry name" value="Com_YlbF"/>
    <property type="match status" value="1"/>
</dbReference>
<evidence type="ECO:0000313" key="1">
    <source>
        <dbReference type="EMBL" id="AYW50530.1"/>
    </source>
</evidence>
<proteinExistence type="predicted"/>
<dbReference type="EMBL" id="CP046246">
    <property type="protein sequence ID" value="QGP75613.1"/>
    <property type="molecule type" value="Genomic_DNA"/>
</dbReference>
<dbReference type="EMBL" id="CP027768">
    <property type="protein sequence ID" value="AYW50530.1"/>
    <property type="molecule type" value="Genomic_DNA"/>
</dbReference>
<dbReference type="SUPFAM" id="SSF158622">
    <property type="entry name" value="YheA/YmcA-like"/>
    <property type="match status" value="1"/>
</dbReference>
<gene>
    <name evidence="1" type="ORF">C7H83_08675</name>
    <name evidence="2" type="ORF">GLW17_01510</name>
</gene>
<dbReference type="PANTHER" id="PTHR38448:SF2">
    <property type="entry name" value="REGULATORY PROTEIN YLBF"/>
    <property type="match status" value="1"/>
</dbReference>
<organism evidence="1 3">
    <name type="scientific">Tetragenococcus halophilus</name>
    <name type="common">Pediococcus halophilus</name>
    <dbReference type="NCBI Taxonomy" id="51669"/>
    <lineage>
        <taxon>Bacteria</taxon>
        <taxon>Bacillati</taxon>
        <taxon>Bacillota</taxon>
        <taxon>Bacilli</taxon>
        <taxon>Lactobacillales</taxon>
        <taxon>Enterococcaceae</taxon>
        <taxon>Tetragenococcus</taxon>
    </lineage>
</organism>
<protein>
    <submittedName>
        <fullName evidence="1">Transcriptional regulator</fullName>
    </submittedName>
    <submittedName>
        <fullName evidence="2">YlbF family regulator</fullName>
    </submittedName>
</protein>